<sequence>MAYFQIDCTYLMQQYQHHPHQFHNRSNIHSKESIQQDLQSLLQFNYHKLLQVGDRIKDVTESLQKILDQSNQLKEKFEQSQKLQQKLQDIEEDLQSYFKLKESFKEMIEDYQSSLAEYYEMRKKVKEINLDHLPQSGTQNLLQEYATLTKKLEDYTTFENDLKDLKKIEERFEILELEEDYLNYYLTINNKDKNQILDPSTQLLSRFVQLLGQSINYLSRIDNQFIILESHQNCPVIVCHEDRNNMSEEVLMQFQYAIILKTYEAVSALIIIDKEKSEAQVICTSQNRVQNKQYLENYKNYIANVKISYTLLKQEVILESIYKKIIEKLVQFNMITQIGNLTFSEMQEAIKSIILYQQDLEQLDTFQFLDTMQIELN</sequence>
<accession>A0E1B6</accession>
<dbReference type="EMBL" id="CT868653">
    <property type="protein sequence ID" value="CAK89083.1"/>
    <property type="molecule type" value="Genomic_DNA"/>
</dbReference>
<protein>
    <submittedName>
        <fullName evidence="2">Uncharacterized protein</fullName>
    </submittedName>
</protein>
<dbReference type="HOGENOM" id="CLU_734587_0_0_1"/>
<keyword evidence="3" id="KW-1185">Reference proteome</keyword>
<feature type="coiled-coil region" evidence="1">
    <location>
        <begin position="56"/>
        <end position="100"/>
    </location>
</feature>
<dbReference type="InParanoid" id="A0E1B6"/>
<proteinExistence type="predicted"/>
<dbReference type="OrthoDB" id="308445at2759"/>
<keyword evidence="1" id="KW-0175">Coiled coil</keyword>
<dbReference type="AlphaFoldDB" id="A0E1B6"/>
<evidence type="ECO:0000313" key="2">
    <source>
        <dbReference type="EMBL" id="CAK89083.1"/>
    </source>
</evidence>
<evidence type="ECO:0000256" key="1">
    <source>
        <dbReference type="SAM" id="Coils"/>
    </source>
</evidence>
<dbReference type="OMA" id="IILYQQD"/>
<reference evidence="2 3" key="1">
    <citation type="journal article" date="2006" name="Nature">
        <title>Global trends of whole-genome duplications revealed by the ciliate Paramecium tetraurelia.</title>
        <authorList>
            <consortium name="Genoscope"/>
            <person name="Aury J.-M."/>
            <person name="Jaillon O."/>
            <person name="Duret L."/>
            <person name="Noel B."/>
            <person name="Jubin C."/>
            <person name="Porcel B.M."/>
            <person name="Segurens B."/>
            <person name="Daubin V."/>
            <person name="Anthouard V."/>
            <person name="Aiach N."/>
            <person name="Arnaiz O."/>
            <person name="Billaut A."/>
            <person name="Beisson J."/>
            <person name="Blanc I."/>
            <person name="Bouhouche K."/>
            <person name="Camara F."/>
            <person name="Duharcourt S."/>
            <person name="Guigo R."/>
            <person name="Gogendeau D."/>
            <person name="Katinka M."/>
            <person name="Keller A.-M."/>
            <person name="Kissmehl R."/>
            <person name="Klotz C."/>
            <person name="Koll F."/>
            <person name="Le Moue A."/>
            <person name="Lepere C."/>
            <person name="Malinsky S."/>
            <person name="Nowacki M."/>
            <person name="Nowak J.K."/>
            <person name="Plattner H."/>
            <person name="Poulain J."/>
            <person name="Ruiz F."/>
            <person name="Serrano V."/>
            <person name="Zagulski M."/>
            <person name="Dessen P."/>
            <person name="Betermier M."/>
            <person name="Weissenbach J."/>
            <person name="Scarpelli C."/>
            <person name="Schachter V."/>
            <person name="Sperling L."/>
            <person name="Meyer E."/>
            <person name="Cohen J."/>
            <person name="Wincker P."/>
        </authorList>
    </citation>
    <scope>NUCLEOTIDE SEQUENCE [LARGE SCALE GENOMIC DNA]</scope>
    <source>
        <strain evidence="2 3">Stock d4-2</strain>
    </source>
</reference>
<dbReference type="GeneID" id="5042265"/>
<organism evidence="2 3">
    <name type="scientific">Paramecium tetraurelia</name>
    <dbReference type="NCBI Taxonomy" id="5888"/>
    <lineage>
        <taxon>Eukaryota</taxon>
        <taxon>Sar</taxon>
        <taxon>Alveolata</taxon>
        <taxon>Ciliophora</taxon>
        <taxon>Intramacronucleata</taxon>
        <taxon>Oligohymenophorea</taxon>
        <taxon>Peniculida</taxon>
        <taxon>Parameciidae</taxon>
        <taxon>Paramecium</taxon>
    </lineage>
</organism>
<evidence type="ECO:0000313" key="3">
    <source>
        <dbReference type="Proteomes" id="UP000000600"/>
    </source>
</evidence>
<name>A0E1B6_PARTE</name>
<gene>
    <name evidence="2" type="ORF">GSPATT00022252001</name>
</gene>
<dbReference type="KEGG" id="ptm:GSPATT00022252001"/>
<dbReference type="RefSeq" id="XP_001456480.1">
    <property type="nucleotide sequence ID" value="XM_001456443.1"/>
</dbReference>
<dbReference type="Proteomes" id="UP000000600">
    <property type="component" value="Unassembled WGS sequence"/>
</dbReference>